<dbReference type="EMBL" id="CP113361">
    <property type="protein sequence ID" value="WAI00800.1"/>
    <property type="molecule type" value="Genomic_DNA"/>
</dbReference>
<dbReference type="Pfam" id="PF08735">
    <property type="entry name" value="DUF1786"/>
    <property type="match status" value="1"/>
</dbReference>
<proteinExistence type="predicted"/>
<protein>
    <submittedName>
        <fullName evidence="1">DUF1786 domain-containing protein</fullName>
    </submittedName>
</protein>
<organism evidence="1 2">
    <name type="scientific">Methanogenium organophilum</name>
    <dbReference type="NCBI Taxonomy" id="2199"/>
    <lineage>
        <taxon>Archaea</taxon>
        <taxon>Methanobacteriati</taxon>
        <taxon>Methanobacteriota</taxon>
        <taxon>Stenosarchaea group</taxon>
        <taxon>Methanomicrobia</taxon>
        <taxon>Methanomicrobiales</taxon>
        <taxon>Methanomicrobiaceae</taxon>
        <taxon>Methanogenium</taxon>
    </lineage>
</organism>
<dbReference type="GeneID" id="76835494"/>
<sequence length="343" mass="37689">MRGPDVPVLLLDIGRGTQDILLYTPDQPIENSVKMVLPSPNVITGMAIEKAAEKGQPVHLAGPVMGGGKNTQVIKHWLPKGLKLSASPTAALTIRDNLEYVQSLGVAITDTPPEDAVIIRTGDYMETELRETFSRFGIPYPNHLAVAVQDHGYSPNMSNRKFRFLHLKEMLERGDWNIRSLIQDPPHTSMTRMQAIRDIRPHALVMDTGAAAIFGALQDPIVNEAKDRGVTIVNAGNGHTLAVTIEGDEICGIFEHHSRVLMNDGTCRQYLTKLHNGTLTNEEVYNDHGHGAAVNRTCSPSLIAVTGPNRRKILPDAYQASPYGDMMLTGCFGLLSTWMKKRV</sequence>
<dbReference type="Proteomes" id="UP001163096">
    <property type="component" value="Chromosome"/>
</dbReference>
<gene>
    <name evidence="1" type="ORF">OU421_10290</name>
</gene>
<keyword evidence="2" id="KW-1185">Reference proteome</keyword>
<evidence type="ECO:0000313" key="2">
    <source>
        <dbReference type="Proteomes" id="UP001163096"/>
    </source>
</evidence>
<dbReference type="RefSeq" id="WP_268186005.1">
    <property type="nucleotide sequence ID" value="NZ_CP113361.1"/>
</dbReference>
<reference evidence="1" key="1">
    <citation type="submission" date="2022-11" db="EMBL/GenBank/DDBJ databases">
        <title>Complete genome sequence of Methanogenium organophilum DSM 3596.</title>
        <authorList>
            <person name="Chen S.-C."/>
            <person name="Lai S.-J."/>
            <person name="You Y.-T."/>
        </authorList>
    </citation>
    <scope>NUCLEOTIDE SEQUENCE</scope>
    <source>
        <strain evidence="1">DSM 3596</strain>
    </source>
</reference>
<dbReference type="KEGG" id="mou:OU421_10290"/>
<dbReference type="AlphaFoldDB" id="A0A9X9S4L1"/>
<name>A0A9X9S4L1_METOG</name>
<accession>A0A9X9S4L1</accession>
<evidence type="ECO:0000313" key="1">
    <source>
        <dbReference type="EMBL" id="WAI00800.1"/>
    </source>
</evidence>
<dbReference type="InterPro" id="IPR014846">
    <property type="entry name" value="DUF1786_pyruvate_format-lyase"/>
</dbReference>